<dbReference type="PANTHER" id="PTHR37422:SF13">
    <property type="entry name" value="LIPOPOLYSACCHARIDE BIOSYNTHESIS PROTEIN PA4999-RELATED"/>
    <property type="match status" value="1"/>
</dbReference>
<evidence type="ECO:0000313" key="7">
    <source>
        <dbReference type="EMBL" id="SEO00575.1"/>
    </source>
</evidence>
<dbReference type="PANTHER" id="PTHR37422">
    <property type="entry name" value="TEICHURONIC ACID BIOSYNTHESIS PROTEIN TUAE"/>
    <property type="match status" value="1"/>
</dbReference>
<evidence type="ECO:0000256" key="5">
    <source>
        <dbReference type="SAM" id="Phobius"/>
    </source>
</evidence>
<keyword evidence="8" id="KW-1185">Reference proteome</keyword>
<feature type="transmembrane region" description="Helical" evidence="5">
    <location>
        <begin position="10"/>
        <end position="25"/>
    </location>
</feature>
<keyword evidence="3 5" id="KW-1133">Transmembrane helix</keyword>
<name>A0A1H8L647_9PROT</name>
<evidence type="ECO:0000313" key="8">
    <source>
        <dbReference type="Proteomes" id="UP000198814"/>
    </source>
</evidence>
<dbReference type="Proteomes" id="UP000198814">
    <property type="component" value="Unassembled WGS sequence"/>
</dbReference>
<dbReference type="InterPro" id="IPR007016">
    <property type="entry name" value="O-antigen_ligase-rel_domated"/>
</dbReference>
<feature type="transmembrane region" description="Helical" evidence="5">
    <location>
        <begin position="215"/>
        <end position="232"/>
    </location>
</feature>
<evidence type="ECO:0000256" key="1">
    <source>
        <dbReference type="ARBA" id="ARBA00004141"/>
    </source>
</evidence>
<feature type="transmembrane region" description="Helical" evidence="5">
    <location>
        <begin position="321"/>
        <end position="340"/>
    </location>
</feature>
<gene>
    <name evidence="7" type="ORF">SAMN05216333_10371</name>
</gene>
<dbReference type="RefSeq" id="WP_090315489.1">
    <property type="nucleotide sequence ID" value="NZ_FNOE01000002.1"/>
</dbReference>
<feature type="transmembrane region" description="Helical" evidence="5">
    <location>
        <begin position="108"/>
        <end position="129"/>
    </location>
</feature>
<comment type="subcellular location">
    <subcellularLocation>
        <location evidence="1">Membrane</location>
        <topology evidence="1">Multi-pass membrane protein</topology>
    </subcellularLocation>
</comment>
<accession>A0A1H8L647</accession>
<evidence type="ECO:0000256" key="2">
    <source>
        <dbReference type="ARBA" id="ARBA00022692"/>
    </source>
</evidence>
<keyword evidence="4 5" id="KW-0472">Membrane</keyword>
<dbReference type="Pfam" id="PF04932">
    <property type="entry name" value="Wzy_C"/>
    <property type="match status" value="1"/>
</dbReference>
<sequence length="397" mass="44820">MHTSITRQEIFIRFALVLVCAGFWRGELNYFSFPMLIIACLMDGGLYRLHQALKLPLVQAIVLLCTLLLVGLLWSELPDHGKMKWVKYFILLMLIPFYLLLNKERMPWAIGGLITGYLLVLGLGVYQWQVTGEQGIALLNMSYLSFSAMLGAGAIVSVGLACMSRSVPLAIVLWIVAIALIYVQFHQYGRVLLLATLMAIVLQTYLRYKLDIRKFFGIFAAVSIAAGIFAYSSPAFQERLLLVKNDIELLQGGNYSSSLGYRLAMWDVGLHSIAERPWTGYGTGAPERYFDTTIQTYKNGLYKDLPAFQKTSHYHNDWIEIGMHIGIGGLLALLFLYWAWYQTFRRIGLGLLGAGLVSYVFLAGLTDAFLIFSRMPVLLLVITAIAMRWQQQKPERI</sequence>
<evidence type="ECO:0000256" key="3">
    <source>
        <dbReference type="ARBA" id="ARBA00022989"/>
    </source>
</evidence>
<protein>
    <submittedName>
        <fullName evidence="7">O-antigen ligase</fullName>
    </submittedName>
</protein>
<feature type="transmembrane region" description="Helical" evidence="5">
    <location>
        <begin position="167"/>
        <end position="185"/>
    </location>
</feature>
<dbReference type="AlphaFoldDB" id="A0A1H8L647"/>
<feature type="transmembrane region" description="Helical" evidence="5">
    <location>
        <begin position="371"/>
        <end position="389"/>
    </location>
</feature>
<dbReference type="STRING" id="42354.SAMN05216333_10371"/>
<proteinExistence type="predicted"/>
<evidence type="ECO:0000256" key="4">
    <source>
        <dbReference type="ARBA" id="ARBA00023136"/>
    </source>
</evidence>
<feature type="transmembrane region" description="Helical" evidence="5">
    <location>
        <begin position="141"/>
        <end position="160"/>
    </location>
</feature>
<feature type="transmembrane region" description="Helical" evidence="5">
    <location>
        <begin position="191"/>
        <end position="208"/>
    </location>
</feature>
<reference evidence="8" key="1">
    <citation type="submission" date="2016-10" db="EMBL/GenBank/DDBJ databases">
        <authorList>
            <person name="Varghese N."/>
            <person name="Submissions S."/>
        </authorList>
    </citation>
    <scope>NUCLEOTIDE SEQUENCE [LARGE SCALE GENOMIC DNA]</scope>
    <source>
        <strain evidence="8">Nm76</strain>
    </source>
</reference>
<organism evidence="7 8">
    <name type="scientific">Nitrosomonas oligotropha</name>
    <dbReference type="NCBI Taxonomy" id="42354"/>
    <lineage>
        <taxon>Bacteria</taxon>
        <taxon>Pseudomonadati</taxon>
        <taxon>Pseudomonadota</taxon>
        <taxon>Betaproteobacteria</taxon>
        <taxon>Nitrosomonadales</taxon>
        <taxon>Nitrosomonadaceae</taxon>
        <taxon>Nitrosomonas</taxon>
    </lineage>
</organism>
<feature type="transmembrane region" description="Helical" evidence="5">
    <location>
        <begin position="85"/>
        <end position="101"/>
    </location>
</feature>
<feature type="transmembrane region" description="Helical" evidence="5">
    <location>
        <begin position="56"/>
        <end position="73"/>
    </location>
</feature>
<dbReference type="EMBL" id="FODO01000003">
    <property type="protein sequence ID" value="SEO00575.1"/>
    <property type="molecule type" value="Genomic_DNA"/>
</dbReference>
<dbReference type="GO" id="GO:0016874">
    <property type="term" value="F:ligase activity"/>
    <property type="evidence" value="ECO:0007669"/>
    <property type="project" value="UniProtKB-KW"/>
</dbReference>
<dbReference type="OrthoDB" id="8576060at2"/>
<keyword evidence="2 5" id="KW-0812">Transmembrane</keyword>
<dbReference type="InterPro" id="IPR051533">
    <property type="entry name" value="WaaL-like"/>
</dbReference>
<feature type="domain" description="O-antigen ligase-related" evidence="6">
    <location>
        <begin position="176"/>
        <end position="334"/>
    </location>
</feature>
<evidence type="ECO:0000259" key="6">
    <source>
        <dbReference type="Pfam" id="PF04932"/>
    </source>
</evidence>
<dbReference type="GO" id="GO:0016020">
    <property type="term" value="C:membrane"/>
    <property type="evidence" value="ECO:0007669"/>
    <property type="project" value="UniProtKB-SubCell"/>
</dbReference>
<feature type="transmembrane region" description="Helical" evidence="5">
    <location>
        <begin position="347"/>
        <end position="365"/>
    </location>
</feature>
<keyword evidence="7" id="KW-0436">Ligase</keyword>